<feature type="region of interest" description="Disordered" evidence="1">
    <location>
        <begin position="95"/>
        <end position="125"/>
    </location>
</feature>
<dbReference type="HOGENOM" id="CLU_1995917_0_0_1"/>
<dbReference type="Proteomes" id="UP000032180">
    <property type="component" value="Chromosome 9"/>
</dbReference>
<evidence type="ECO:0000313" key="2">
    <source>
        <dbReference type="EnsemblPlants" id="LPERR09G11770.1"/>
    </source>
</evidence>
<keyword evidence="3" id="KW-1185">Reference proteome</keyword>
<protein>
    <submittedName>
        <fullName evidence="2">Uncharacterized protein</fullName>
    </submittedName>
</protein>
<evidence type="ECO:0000313" key="3">
    <source>
        <dbReference type="Proteomes" id="UP000032180"/>
    </source>
</evidence>
<reference evidence="3" key="2">
    <citation type="submission" date="2013-12" db="EMBL/GenBank/DDBJ databases">
        <authorList>
            <person name="Yu Y."/>
            <person name="Lee S."/>
            <person name="de Baynast K."/>
            <person name="Wissotski M."/>
            <person name="Liu L."/>
            <person name="Talag J."/>
            <person name="Goicoechea J."/>
            <person name="Angelova A."/>
            <person name="Jetty R."/>
            <person name="Kudrna D."/>
            <person name="Golser W."/>
            <person name="Rivera L."/>
            <person name="Zhang J."/>
            <person name="Wing R."/>
        </authorList>
    </citation>
    <scope>NUCLEOTIDE SEQUENCE</scope>
</reference>
<dbReference type="EnsemblPlants" id="LPERR09G11770.1">
    <property type="protein sequence ID" value="LPERR09G11770.1"/>
    <property type="gene ID" value="LPERR09G11770"/>
</dbReference>
<proteinExistence type="predicted"/>
<dbReference type="AlphaFoldDB" id="A0A0D9XFD2"/>
<sequence>MAELQLGQSMTVESSTWTRKPSACPVHSPPPPKEAYPRAAAIAVEEVNGAVIADASRLQMLGLAWCAWGRAGDVGGDLIAVAVAVAADELDEVENEASMAPVVSSGERGVKGKDGNSPMKGGGMN</sequence>
<feature type="region of interest" description="Disordered" evidence="1">
    <location>
        <begin position="1"/>
        <end position="35"/>
    </location>
</feature>
<dbReference type="Gramene" id="LPERR09G11770.1">
    <property type="protein sequence ID" value="LPERR09G11770.1"/>
    <property type="gene ID" value="LPERR09G11770"/>
</dbReference>
<reference evidence="2" key="3">
    <citation type="submission" date="2015-04" db="UniProtKB">
        <authorList>
            <consortium name="EnsemblPlants"/>
        </authorList>
    </citation>
    <scope>IDENTIFICATION</scope>
</reference>
<organism evidence="2 3">
    <name type="scientific">Leersia perrieri</name>
    <dbReference type="NCBI Taxonomy" id="77586"/>
    <lineage>
        <taxon>Eukaryota</taxon>
        <taxon>Viridiplantae</taxon>
        <taxon>Streptophyta</taxon>
        <taxon>Embryophyta</taxon>
        <taxon>Tracheophyta</taxon>
        <taxon>Spermatophyta</taxon>
        <taxon>Magnoliopsida</taxon>
        <taxon>Liliopsida</taxon>
        <taxon>Poales</taxon>
        <taxon>Poaceae</taxon>
        <taxon>BOP clade</taxon>
        <taxon>Oryzoideae</taxon>
        <taxon>Oryzeae</taxon>
        <taxon>Oryzinae</taxon>
        <taxon>Leersia</taxon>
    </lineage>
</organism>
<feature type="compositionally biased region" description="Polar residues" evidence="1">
    <location>
        <begin position="1"/>
        <end position="19"/>
    </location>
</feature>
<name>A0A0D9XFD2_9ORYZ</name>
<reference evidence="2 3" key="1">
    <citation type="submission" date="2012-08" db="EMBL/GenBank/DDBJ databases">
        <title>Oryza genome evolution.</title>
        <authorList>
            <person name="Wing R.A."/>
        </authorList>
    </citation>
    <scope>NUCLEOTIDE SEQUENCE</scope>
</reference>
<evidence type="ECO:0000256" key="1">
    <source>
        <dbReference type="SAM" id="MobiDB-lite"/>
    </source>
</evidence>
<accession>A0A0D9XFD2</accession>